<dbReference type="SUPFAM" id="SSF48613">
    <property type="entry name" value="Heme oxygenase-like"/>
    <property type="match status" value="1"/>
</dbReference>
<gene>
    <name evidence="2" type="ORF">PU648_08835</name>
</gene>
<dbReference type="EMBL" id="JARAKF010000001">
    <property type="protein sequence ID" value="MDU8992461.1"/>
    <property type="molecule type" value="Genomic_DNA"/>
</dbReference>
<feature type="region of interest" description="Disordered" evidence="1">
    <location>
        <begin position="1"/>
        <end position="29"/>
    </location>
</feature>
<evidence type="ECO:0000313" key="3">
    <source>
        <dbReference type="Proteomes" id="UP001257627"/>
    </source>
</evidence>
<name>A0ABU3UEX3_9ACTN</name>
<keyword evidence="3" id="KW-1185">Reference proteome</keyword>
<protein>
    <submittedName>
        <fullName evidence="2">Iron-containing redox enzyme family protein</fullName>
    </submittedName>
</protein>
<sequence>MCDTVRSVVDRQRIPSMRPPLRDPSQTARHTVEHRLARCLDGPPDLQGRGDDSRALLRTTQDRLEAGIASQDPDALLDVHRSLYAVYETLLGHPLAPAARHERSAWFNVFRAMCEDALLEADLASLEGSLPSAVEAGRPHYLRQWFLTASQQRSPLDRAVEDHLEHKATLKEMTRFIQADGYLNYRFFDALVLAQTHFMEGVKQEIGHHLWDECGAGDDSAAHTVQFTQALRRLGTSLPLLPPWEDWRPYAGFNLYFMLGTNRRHHLKALGSLAMPELFDVDRDDIVVRGLQRLGLDPHDGFQFFVNHVSGDAEHGPEWLSRVVTPIVRHDPAAGMELAQGAALRMLAMRRYNEFLAGLLNVEPVQAVTGWT</sequence>
<dbReference type="RefSeq" id="WP_143610092.1">
    <property type="nucleotide sequence ID" value="NZ_CP107955.1"/>
</dbReference>
<dbReference type="Pfam" id="PF14518">
    <property type="entry name" value="Haem_oxygenas_2"/>
    <property type="match status" value="1"/>
</dbReference>
<evidence type="ECO:0000313" key="2">
    <source>
        <dbReference type="EMBL" id="MDU8992461.1"/>
    </source>
</evidence>
<accession>A0ABU3UEX3</accession>
<dbReference type="InterPro" id="IPR016084">
    <property type="entry name" value="Haem_Oase-like_multi-hlx"/>
</dbReference>
<evidence type="ECO:0000256" key="1">
    <source>
        <dbReference type="SAM" id="MobiDB-lite"/>
    </source>
</evidence>
<comment type="caution">
    <text evidence="2">The sequence shown here is derived from an EMBL/GenBank/DDBJ whole genome shotgun (WGS) entry which is preliminary data.</text>
</comment>
<dbReference type="Gene3D" id="1.20.910.10">
    <property type="entry name" value="Heme oxygenase-like"/>
    <property type="match status" value="1"/>
</dbReference>
<dbReference type="SMART" id="SM01236">
    <property type="entry name" value="Haem_oxygenase_2"/>
    <property type="match status" value="1"/>
</dbReference>
<organism evidence="2 3">
    <name type="scientific">Streptomyces mirabilis</name>
    <dbReference type="NCBI Taxonomy" id="68239"/>
    <lineage>
        <taxon>Bacteria</taxon>
        <taxon>Bacillati</taxon>
        <taxon>Actinomycetota</taxon>
        <taxon>Actinomycetes</taxon>
        <taxon>Kitasatosporales</taxon>
        <taxon>Streptomycetaceae</taxon>
        <taxon>Streptomyces</taxon>
    </lineage>
</organism>
<proteinExistence type="predicted"/>
<dbReference type="Proteomes" id="UP001257627">
    <property type="component" value="Unassembled WGS sequence"/>
</dbReference>
<reference evidence="2 3" key="1">
    <citation type="submission" date="2023-02" db="EMBL/GenBank/DDBJ databases">
        <authorList>
            <person name="Maleckis M."/>
        </authorList>
    </citation>
    <scope>NUCLEOTIDE SEQUENCE [LARGE SCALE GENOMIC DNA]</scope>
    <source>
        <strain evidence="2 3">P8-A2</strain>
    </source>
</reference>